<name>A0ABT8S623_9BURK</name>
<keyword evidence="1" id="KW-0732">Signal</keyword>
<dbReference type="PROSITE" id="PS50914">
    <property type="entry name" value="BON"/>
    <property type="match status" value="3"/>
</dbReference>
<proteinExistence type="predicted"/>
<organism evidence="3 4">
    <name type="scientific">Variovorax ginsengisoli</name>
    <dbReference type="NCBI Taxonomy" id="363844"/>
    <lineage>
        <taxon>Bacteria</taxon>
        <taxon>Pseudomonadati</taxon>
        <taxon>Pseudomonadota</taxon>
        <taxon>Betaproteobacteria</taxon>
        <taxon>Burkholderiales</taxon>
        <taxon>Comamonadaceae</taxon>
        <taxon>Variovorax</taxon>
    </lineage>
</organism>
<dbReference type="SMART" id="SM00749">
    <property type="entry name" value="BON"/>
    <property type="match status" value="3"/>
</dbReference>
<comment type="caution">
    <text evidence="3">The sequence shown here is derived from an EMBL/GenBank/DDBJ whole genome shotgun (WGS) entry which is preliminary data.</text>
</comment>
<dbReference type="EMBL" id="JAUKVY010000013">
    <property type="protein sequence ID" value="MDO1534373.1"/>
    <property type="molecule type" value="Genomic_DNA"/>
</dbReference>
<evidence type="ECO:0000256" key="1">
    <source>
        <dbReference type="ARBA" id="ARBA00022729"/>
    </source>
</evidence>
<dbReference type="RefSeq" id="WP_301811972.1">
    <property type="nucleotide sequence ID" value="NZ_JAUJZH010000013.1"/>
</dbReference>
<sequence>MKSDVQLKEDILAELKWDPIVNATDVGVIVKDGVVTLTGHLASFAEKYAAERAAQRIGGVKALAVEIEVRPPFAHKRTDAEIASAVDSAIQWNSLVPKGKVHPIVEKGWITLSGEVEWDYQRRAAEASLRNLLGVVGVTNLVKVKPKVDATGLGKKIQDALVRQATREARHIDISVDGGQVTLEGKVHSWAERKAAQGVAWAAPGVSSVINHLHVGA</sequence>
<dbReference type="Proteomes" id="UP001169027">
    <property type="component" value="Unassembled WGS sequence"/>
</dbReference>
<gene>
    <name evidence="3" type="ORF">Q2T77_18960</name>
</gene>
<keyword evidence="4" id="KW-1185">Reference proteome</keyword>
<feature type="domain" description="BON" evidence="2">
    <location>
        <begin position="78"/>
        <end position="146"/>
    </location>
</feature>
<dbReference type="PANTHER" id="PTHR34606:SF4">
    <property type="entry name" value="OUTER MEMBRANE LIPOPROTEIN DOLP"/>
    <property type="match status" value="1"/>
</dbReference>
<evidence type="ECO:0000259" key="2">
    <source>
        <dbReference type="PROSITE" id="PS50914"/>
    </source>
</evidence>
<evidence type="ECO:0000313" key="3">
    <source>
        <dbReference type="EMBL" id="MDO1534373.1"/>
    </source>
</evidence>
<protein>
    <submittedName>
        <fullName evidence="3">BON domain-containing protein</fullName>
    </submittedName>
</protein>
<accession>A0ABT8S623</accession>
<dbReference type="InterPro" id="IPR014004">
    <property type="entry name" value="Transpt-assoc_nodulatn_dom_bac"/>
</dbReference>
<reference evidence="3" key="1">
    <citation type="submission" date="2023-06" db="EMBL/GenBank/DDBJ databases">
        <authorList>
            <person name="Jiang Y."/>
            <person name="Liu Q."/>
        </authorList>
    </citation>
    <scope>NUCLEOTIDE SEQUENCE</scope>
    <source>
        <strain evidence="3">CGMCC 1.12090</strain>
    </source>
</reference>
<feature type="domain" description="BON" evidence="2">
    <location>
        <begin position="3"/>
        <end position="71"/>
    </location>
</feature>
<dbReference type="Gene3D" id="3.30.1340.30">
    <property type="match status" value="3"/>
</dbReference>
<dbReference type="PANTHER" id="PTHR34606">
    <property type="entry name" value="BON DOMAIN-CONTAINING PROTEIN"/>
    <property type="match status" value="1"/>
</dbReference>
<evidence type="ECO:0000313" key="4">
    <source>
        <dbReference type="Proteomes" id="UP001169027"/>
    </source>
</evidence>
<dbReference type="InterPro" id="IPR051686">
    <property type="entry name" value="Lipoprotein_DolP"/>
</dbReference>
<dbReference type="InterPro" id="IPR007055">
    <property type="entry name" value="BON_dom"/>
</dbReference>
<feature type="domain" description="BON" evidence="2">
    <location>
        <begin position="149"/>
        <end position="217"/>
    </location>
</feature>
<dbReference type="Pfam" id="PF04972">
    <property type="entry name" value="BON"/>
    <property type="match status" value="3"/>
</dbReference>